<feature type="region of interest" description="Disordered" evidence="1">
    <location>
        <begin position="1"/>
        <end position="22"/>
    </location>
</feature>
<protein>
    <submittedName>
        <fullName evidence="2">Uncharacterized protein</fullName>
    </submittedName>
</protein>
<evidence type="ECO:0000313" key="3">
    <source>
        <dbReference type="Proteomes" id="UP001595604"/>
    </source>
</evidence>
<sequence length="158" mass="16194">MNQSDPRRGSSPNAAGTGAGDGWRRRLGELALACAGSFAAEEAQRLHELRRLLAEAPVPALLRGLAVPSEERLDQLIAADAAQSAALAMLGPDCGYLLSRGAGGQHLASVILPGATEEASASGDSFALALVSALGLALIEAEPGPVDRRHPARASRLN</sequence>
<dbReference type="EMBL" id="JBHRTQ010000013">
    <property type="protein sequence ID" value="MFC3175341.1"/>
    <property type="molecule type" value="Genomic_DNA"/>
</dbReference>
<reference evidence="3" key="1">
    <citation type="journal article" date="2019" name="Int. J. Syst. Evol. Microbiol.">
        <title>The Global Catalogue of Microorganisms (GCM) 10K type strain sequencing project: providing services to taxonomists for standard genome sequencing and annotation.</title>
        <authorList>
            <consortium name="The Broad Institute Genomics Platform"/>
            <consortium name="The Broad Institute Genome Sequencing Center for Infectious Disease"/>
            <person name="Wu L."/>
            <person name="Ma J."/>
        </authorList>
    </citation>
    <scope>NUCLEOTIDE SEQUENCE [LARGE SCALE GENOMIC DNA]</scope>
    <source>
        <strain evidence="3">KCTC 42984</strain>
    </source>
</reference>
<evidence type="ECO:0000256" key="1">
    <source>
        <dbReference type="SAM" id="MobiDB-lite"/>
    </source>
</evidence>
<evidence type="ECO:0000313" key="2">
    <source>
        <dbReference type="EMBL" id="MFC3175341.1"/>
    </source>
</evidence>
<dbReference type="RefSeq" id="WP_379510720.1">
    <property type="nucleotide sequence ID" value="NZ_JBHRTQ010000013.1"/>
</dbReference>
<proteinExistence type="predicted"/>
<dbReference type="Proteomes" id="UP001595604">
    <property type="component" value="Unassembled WGS sequence"/>
</dbReference>
<organism evidence="2 3">
    <name type="scientific">Novosphingobium bradum</name>
    <dbReference type="NCBI Taxonomy" id="1737444"/>
    <lineage>
        <taxon>Bacteria</taxon>
        <taxon>Pseudomonadati</taxon>
        <taxon>Pseudomonadota</taxon>
        <taxon>Alphaproteobacteria</taxon>
        <taxon>Sphingomonadales</taxon>
        <taxon>Sphingomonadaceae</taxon>
        <taxon>Novosphingobium</taxon>
    </lineage>
</organism>
<name>A0ABV7IXK0_9SPHN</name>
<accession>A0ABV7IXK0</accession>
<keyword evidence="3" id="KW-1185">Reference proteome</keyword>
<comment type="caution">
    <text evidence="2">The sequence shown here is derived from an EMBL/GenBank/DDBJ whole genome shotgun (WGS) entry which is preliminary data.</text>
</comment>
<gene>
    <name evidence="2" type="ORF">ACFOD9_13860</name>
</gene>